<dbReference type="PROSITE" id="PS50111">
    <property type="entry name" value="CHEMOTAXIS_TRANSDUC_2"/>
    <property type="match status" value="1"/>
</dbReference>
<dbReference type="Pfam" id="PF08447">
    <property type="entry name" value="PAS_3"/>
    <property type="match status" value="1"/>
</dbReference>
<dbReference type="Proteomes" id="UP000474159">
    <property type="component" value="Unassembled WGS sequence"/>
</dbReference>
<dbReference type="GO" id="GO:0007165">
    <property type="term" value="P:signal transduction"/>
    <property type="evidence" value="ECO:0007669"/>
    <property type="project" value="UniProtKB-KW"/>
</dbReference>
<feature type="domain" description="PAS" evidence="4">
    <location>
        <begin position="250"/>
        <end position="300"/>
    </location>
</feature>
<dbReference type="InterPro" id="IPR013655">
    <property type="entry name" value="PAS_fold_3"/>
</dbReference>
<evidence type="ECO:0000313" key="8">
    <source>
        <dbReference type="Proteomes" id="UP000474159"/>
    </source>
</evidence>
<dbReference type="Pfam" id="PF00015">
    <property type="entry name" value="MCPsignal"/>
    <property type="match status" value="1"/>
</dbReference>
<feature type="domain" description="PAC" evidence="5">
    <location>
        <begin position="59"/>
        <end position="111"/>
    </location>
</feature>
<feature type="domain" description="Methyl-accepting transducer" evidence="3">
    <location>
        <begin position="356"/>
        <end position="592"/>
    </location>
</feature>
<gene>
    <name evidence="7" type="ORF">F6X53_11215</name>
</gene>
<dbReference type="AlphaFoldDB" id="A0A6L3T2S6"/>
<dbReference type="SMART" id="SM00091">
    <property type="entry name" value="PAS"/>
    <property type="match status" value="3"/>
</dbReference>
<dbReference type="CDD" id="cd00130">
    <property type="entry name" value="PAS"/>
    <property type="match status" value="3"/>
</dbReference>
<dbReference type="InterPro" id="IPR035965">
    <property type="entry name" value="PAS-like_dom_sf"/>
</dbReference>
<feature type="domain" description="T-SNARE coiled-coil homology" evidence="6">
    <location>
        <begin position="508"/>
        <end position="570"/>
    </location>
</feature>
<evidence type="ECO:0000259" key="4">
    <source>
        <dbReference type="PROSITE" id="PS50112"/>
    </source>
</evidence>
<dbReference type="OrthoDB" id="9797364at2"/>
<dbReference type="NCBIfam" id="TIGR00229">
    <property type="entry name" value="sensory_box"/>
    <property type="match status" value="3"/>
</dbReference>
<organism evidence="7 8">
    <name type="scientific">Methylobacterium soli</name>
    <dbReference type="NCBI Taxonomy" id="553447"/>
    <lineage>
        <taxon>Bacteria</taxon>
        <taxon>Pseudomonadati</taxon>
        <taxon>Pseudomonadota</taxon>
        <taxon>Alphaproteobacteria</taxon>
        <taxon>Hyphomicrobiales</taxon>
        <taxon>Methylobacteriaceae</taxon>
        <taxon>Methylobacterium</taxon>
    </lineage>
</organism>
<dbReference type="InterPro" id="IPR050903">
    <property type="entry name" value="Bact_Chemotaxis_MeTrfase"/>
</dbReference>
<dbReference type="InterPro" id="IPR013656">
    <property type="entry name" value="PAS_4"/>
</dbReference>
<dbReference type="InterPro" id="IPR001610">
    <property type="entry name" value="PAC"/>
</dbReference>
<dbReference type="InterPro" id="IPR004089">
    <property type="entry name" value="MCPsignal_dom"/>
</dbReference>
<dbReference type="PANTHER" id="PTHR24422:SF10">
    <property type="entry name" value="CHEMOTAXIS PROTEIN METHYLTRANSFERASE 2"/>
    <property type="match status" value="1"/>
</dbReference>
<dbReference type="InterPro" id="IPR000014">
    <property type="entry name" value="PAS"/>
</dbReference>
<keyword evidence="2" id="KW-0807">Transducer</keyword>
<dbReference type="PROSITE" id="PS50192">
    <property type="entry name" value="T_SNARE"/>
    <property type="match status" value="1"/>
</dbReference>
<reference evidence="7 8" key="1">
    <citation type="submission" date="2019-09" db="EMBL/GenBank/DDBJ databases">
        <title>YIM 48816 draft genome.</title>
        <authorList>
            <person name="Jiang L."/>
        </authorList>
    </citation>
    <scope>NUCLEOTIDE SEQUENCE [LARGE SCALE GENOMIC DNA]</scope>
    <source>
        <strain evidence="7 8">YIM 48816</strain>
    </source>
</reference>
<dbReference type="SUPFAM" id="SSF55785">
    <property type="entry name" value="PYP-like sensor domain (PAS domain)"/>
    <property type="match status" value="3"/>
</dbReference>
<evidence type="ECO:0000256" key="1">
    <source>
        <dbReference type="ARBA" id="ARBA00029447"/>
    </source>
</evidence>
<comment type="caution">
    <text evidence="7">The sequence shown here is derived from an EMBL/GenBank/DDBJ whole genome shotgun (WGS) entry which is preliminary data.</text>
</comment>
<feature type="domain" description="PAS" evidence="4">
    <location>
        <begin position="128"/>
        <end position="178"/>
    </location>
</feature>
<dbReference type="Pfam" id="PF08448">
    <property type="entry name" value="PAS_4"/>
    <property type="match status" value="2"/>
</dbReference>
<dbReference type="InterPro" id="IPR000700">
    <property type="entry name" value="PAS-assoc_C"/>
</dbReference>
<keyword evidence="8" id="KW-1185">Reference proteome</keyword>
<dbReference type="SMART" id="SM00283">
    <property type="entry name" value="MA"/>
    <property type="match status" value="1"/>
</dbReference>
<evidence type="ECO:0000313" key="7">
    <source>
        <dbReference type="EMBL" id="KAB1079446.1"/>
    </source>
</evidence>
<feature type="domain" description="PAC" evidence="5">
    <location>
        <begin position="303"/>
        <end position="355"/>
    </location>
</feature>
<accession>A0A6L3T2S6</accession>
<dbReference type="Gene3D" id="1.10.287.950">
    <property type="entry name" value="Methyl-accepting chemotaxis protein"/>
    <property type="match status" value="1"/>
</dbReference>
<dbReference type="Gene3D" id="3.30.450.20">
    <property type="entry name" value="PAS domain"/>
    <property type="match status" value="3"/>
</dbReference>
<dbReference type="PANTHER" id="PTHR24422">
    <property type="entry name" value="CHEMOTAXIS PROTEIN METHYLTRANSFERASE"/>
    <property type="match status" value="1"/>
</dbReference>
<dbReference type="PROSITE" id="PS50113">
    <property type="entry name" value="PAC"/>
    <property type="match status" value="3"/>
</dbReference>
<dbReference type="SMART" id="SM00086">
    <property type="entry name" value="PAC"/>
    <property type="match status" value="3"/>
</dbReference>
<evidence type="ECO:0000259" key="6">
    <source>
        <dbReference type="PROSITE" id="PS50192"/>
    </source>
</evidence>
<dbReference type="EMBL" id="VZZK01000009">
    <property type="protein sequence ID" value="KAB1079446.1"/>
    <property type="molecule type" value="Genomic_DNA"/>
</dbReference>
<dbReference type="InterPro" id="IPR000727">
    <property type="entry name" value="T_SNARE_dom"/>
</dbReference>
<feature type="domain" description="PAC" evidence="5">
    <location>
        <begin position="181"/>
        <end position="233"/>
    </location>
</feature>
<protein>
    <submittedName>
        <fullName evidence="7">PAS domain S-box protein</fullName>
    </submittedName>
</protein>
<evidence type="ECO:0000259" key="5">
    <source>
        <dbReference type="PROSITE" id="PS50113"/>
    </source>
</evidence>
<proteinExistence type="inferred from homology"/>
<evidence type="ECO:0000256" key="2">
    <source>
        <dbReference type="PROSITE-ProRule" id="PRU00284"/>
    </source>
</evidence>
<dbReference type="PROSITE" id="PS50112">
    <property type="entry name" value="PAS"/>
    <property type="match status" value="3"/>
</dbReference>
<dbReference type="GO" id="GO:0016020">
    <property type="term" value="C:membrane"/>
    <property type="evidence" value="ECO:0007669"/>
    <property type="project" value="InterPro"/>
</dbReference>
<evidence type="ECO:0000259" key="3">
    <source>
        <dbReference type="PROSITE" id="PS50111"/>
    </source>
</evidence>
<name>A0A6L3T2S6_9HYPH</name>
<feature type="domain" description="PAS" evidence="4">
    <location>
        <begin position="1"/>
        <end position="30"/>
    </location>
</feature>
<sequence>MDLSLDGQVLHLNEAALALFGYGLDEVRGRPHGLFLPAQEREGAAIQRFWEGLRRGEVQSGLFRRLAKDGRPLWIQASYSPVLDRRGRPVKVVAIAVDVTEQTQRNAGYEAQLSAINRSQAMIHFKLDGTITDANANFLSAVGYSLEEIRGRHHSLFVTQAERESAAYATFWQALARGEYQAGEFKRLAKNGRFLWIAGSYNPVLDRRGRPVKVIKIASDVTEQTQRNAAYEGQVSAINRSQAVIHFGLDGTITDANANFLSAVGYSLEEIRGRHHSLFVTQAERESAAYATFWQALARGEYQAGEFKRVGRNGREIWIYGAYNPVLDCEGKPCAVVKFASDVTQQVTERLRRAEGQRMIDVDLGAITHAMSEVSNQAVVTAEAAALTSGNVQAVAAGAEEFAASIEELSRHATEAKMASDVAVRRAEEAGAIVSGLTSAAEKIGEVVTVIRSIADQTNLLALNATIEAARAGEAGRGFAVVAAEVKALANQSSRATEEIGLQISAVQDSTNQAVNAIEAIARTIGQLSEISLSVSSAVTQQSAVTRDMSVNMQNAANSVELVRNNMDGIAQAASDVDVSVQKVAVAARAIA</sequence>
<comment type="similarity">
    <text evidence="1">Belongs to the methyl-accepting chemotaxis (MCP) protein family.</text>
</comment>
<dbReference type="SUPFAM" id="SSF58104">
    <property type="entry name" value="Methyl-accepting chemotaxis protein (MCP) signaling domain"/>
    <property type="match status" value="1"/>
</dbReference>